<dbReference type="Pfam" id="PF01453">
    <property type="entry name" value="B_lectin"/>
    <property type="match status" value="1"/>
</dbReference>
<evidence type="ECO:0000259" key="5">
    <source>
        <dbReference type="PROSITE" id="PS50927"/>
    </source>
</evidence>
<organism evidence="6 7">
    <name type="scientific">Quercus rubra</name>
    <name type="common">Northern red oak</name>
    <name type="synonym">Quercus borealis</name>
    <dbReference type="NCBI Taxonomy" id="3512"/>
    <lineage>
        <taxon>Eukaryota</taxon>
        <taxon>Viridiplantae</taxon>
        <taxon>Streptophyta</taxon>
        <taxon>Embryophyta</taxon>
        <taxon>Tracheophyta</taxon>
        <taxon>Spermatophyta</taxon>
        <taxon>Magnoliopsida</taxon>
        <taxon>eudicotyledons</taxon>
        <taxon>Gunneridae</taxon>
        <taxon>Pentapetalae</taxon>
        <taxon>rosids</taxon>
        <taxon>fabids</taxon>
        <taxon>Fagales</taxon>
        <taxon>Fagaceae</taxon>
        <taxon>Quercus</taxon>
    </lineage>
</organism>
<evidence type="ECO:0000256" key="2">
    <source>
        <dbReference type="ARBA" id="ARBA00023157"/>
    </source>
</evidence>
<dbReference type="PANTHER" id="PTHR32444">
    <property type="entry name" value="BULB-TYPE LECTIN DOMAIN-CONTAINING PROTEIN"/>
    <property type="match status" value="1"/>
</dbReference>
<keyword evidence="7" id="KW-1185">Reference proteome</keyword>
<feature type="chain" id="PRO_5043034593" description="Bulb-type lectin domain-containing protein" evidence="4">
    <location>
        <begin position="24"/>
        <end position="201"/>
    </location>
</feature>
<reference evidence="6 7" key="1">
    <citation type="journal article" date="2023" name="G3 (Bethesda)">
        <title>A haplotype-resolved chromosome-scale genome for Quercus rubra L. provides insights into the genetics of adaptive traits for red oak species.</title>
        <authorList>
            <person name="Kapoor B."/>
            <person name="Jenkins J."/>
            <person name="Schmutz J."/>
            <person name="Zhebentyayeva T."/>
            <person name="Kuelheim C."/>
            <person name="Coggeshall M."/>
            <person name="Heim C."/>
            <person name="Lasky J.R."/>
            <person name="Leites L."/>
            <person name="Islam-Faridi N."/>
            <person name="Romero-Severson J."/>
            <person name="DeLeo V.L."/>
            <person name="Lucas S.M."/>
            <person name="Lazic D."/>
            <person name="Gailing O."/>
            <person name="Carlson J."/>
            <person name="Staton M."/>
        </authorList>
    </citation>
    <scope>NUCLEOTIDE SEQUENCE [LARGE SCALE GENOMIC DNA]</scope>
    <source>
        <strain evidence="6">Pseudo-F2</strain>
    </source>
</reference>
<dbReference type="PANTHER" id="PTHR32444:SF198">
    <property type="entry name" value="BULB-TYPE LECTIN DOMAIN-CONTAINING PROTEIN"/>
    <property type="match status" value="1"/>
</dbReference>
<evidence type="ECO:0000256" key="4">
    <source>
        <dbReference type="SAM" id="SignalP"/>
    </source>
</evidence>
<keyword evidence="1 4" id="KW-0732">Signal</keyword>
<sequence>MGLLSKIHLLSFLCCLCLNVVLAIDTIRSSQPIKDPNYIFSNGSTFKLGFFSPENSTNRYVGICYNKTFASHAQWVWVANRDKPLKDSSGVLTISEGGNLVVLDGQRKVLLDSGNLESFQHPSDTLLPTMKISNNILFTSCFTSGFQLRSRPQVFIWKDGSPHWHSGPWNSRAFTGRGEIHIFVFMILDHDRSLQIEFLNI</sequence>
<feature type="signal peptide" evidence="4">
    <location>
        <begin position="1"/>
        <end position="23"/>
    </location>
</feature>
<dbReference type="EMBL" id="JAXUIC010000005">
    <property type="protein sequence ID" value="KAK4587995.1"/>
    <property type="molecule type" value="Genomic_DNA"/>
</dbReference>
<keyword evidence="2" id="KW-1015">Disulfide bond</keyword>
<dbReference type="InterPro" id="IPR036426">
    <property type="entry name" value="Bulb-type_lectin_dom_sf"/>
</dbReference>
<feature type="domain" description="Bulb-type lectin" evidence="5">
    <location>
        <begin position="24"/>
        <end position="150"/>
    </location>
</feature>
<dbReference type="SMART" id="SM00108">
    <property type="entry name" value="B_lectin"/>
    <property type="match status" value="1"/>
</dbReference>
<dbReference type="Proteomes" id="UP001324115">
    <property type="component" value="Unassembled WGS sequence"/>
</dbReference>
<dbReference type="InterPro" id="IPR001480">
    <property type="entry name" value="Bulb-type_lectin_dom"/>
</dbReference>
<dbReference type="Gene3D" id="2.90.10.10">
    <property type="entry name" value="Bulb-type lectin domain"/>
    <property type="match status" value="1"/>
</dbReference>
<protein>
    <recommendedName>
        <fullName evidence="5">Bulb-type lectin domain-containing protein</fullName>
    </recommendedName>
</protein>
<comment type="caution">
    <text evidence="6">The sequence shown here is derived from an EMBL/GenBank/DDBJ whole genome shotgun (WGS) entry which is preliminary data.</text>
</comment>
<evidence type="ECO:0000256" key="3">
    <source>
        <dbReference type="ARBA" id="ARBA00023180"/>
    </source>
</evidence>
<dbReference type="PROSITE" id="PS50927">
    <property type="entry name" value="BULB_LECTIN"/>
    <property type="match status" value="1"/>
</dbReference>
<gene>
    <name evidence="6" type="ORF">RGQ29_019122</name>
</gene>
<accession>A0AAN7IVQ6</accession>
<name>A0AAN7IVQ6_QUERU</name>
<evidence type="ECO:0000256" key="1">
    <source>
        <dbReference type="ARBA" id="ARBA00022729"/>
    </source>
</evidence>
<proteinExistence type="predicted"/>
<keyword evidence="3" id="KW-0325">Glycoprotein</keyword>
<dbReference type="SUPFAM" id="SSF51110">
    <property type="entry name" value="alpha-D-mannose-specific plant lectins"/>
    <property type="match status" value="1"/>
</dbReference>
<evidence type="ECO:0000313" key="6">
    <source>
        <dbReference type="EMBL" id="KAK4587995.1"/>
    </source>
</evidence>
<evidence type="ECO:0000313" key="7">
    <source>
        <dbReference type="Proteomes" id="UP001324115"/>
    </source>
</evidence>
<dbReference type="AlphaFoldDB" id="A0AAN7IVQ6"/>
<dbReference type="CDD" id="cd00028">
    <property type="entry name" value="B_lectin"/>
    <property type="match status" value="1"/>
</dbReference>